<feature type="domain" description="EAL" evidence="1">
    <location>
        <begin position="521"/>
        <end position="773"/>
    </location>
</feature>
<dbReference type="EMBL" id="FZPH01000001">
    <property type="protein sequence ID" value="SNS60590.1"/>
    <property type="molecule type" value="Genomic_DNA"/>
</dbReference>
<protein>
    <submittedName>
        <fullName evidence="3">Diguanylate cyclase (GGDEF) domain-containing protein</fullName>
    </submittedName>
</protein>
<dbReference type="PROSITE" id="PS50883">
    <property type="entry name" value="EAL"/>
    <property type="match status" value="1"/>
</dbReference>
<dbReference type="Pfam" id="PF01590">
    <property type="entry name" value="GAF"/>
    <property type="match status" value="1"/>
</dbReference>
<dbReference type="CDD" id="cd01948">
    <property type="entry name" value="EAL"/>
    <property type="match status" value="1"/>
</dbReference>
<name>A0A239FUU6_9ACTN</name>
<dbReference type="NCBIfam" id="TIGR00254">
    <property type="entry name" value="GGDEF"/>
    <property type="match status" value="1"/>
</dbReference>
<evidence type="ECO:0000313" key="4">
    <source>
        <dbReference type="Proteomes" id="UP000198362"/>
    </source>
</evidence>
<feature type="domain" description="GGDEF" evidence="2">
    <location>
        <begin position="379"/>
        <end position="512"/>
    </location>
</feature>
<evidence type="ECO:0000259" key="1">
    <source>
        <dbReference type="PROSITE" id="PS50883"/>
    </source>
</evidence>
<dbReference type="Gene3D" id="3.20.20.450">
    <property type="entry name" value="EAL domain"/>
    <property type="match status" value="1"/>
</dbReference>
<dbReference type="InterPro" id="IPR043128">
    <property type="entry name" value="Rev_trsase/Diguanyl_cyclase"/>
</dbReference>
<gene>
    <name evidence="3" type="ORF">SAMN05421812_10186</name>
</gene>
<dbReference type="InterPro" id="IPR035919">
    <property type="entry name" value="EAL_sf"/>
</dbReference>
<dbReference type="SMART" id="SM00052">
    <property type="entry name" value="EAL"/>
    <property type="match status" value="1"/>
</dbReference>
<dbReference type="Gene3D" id="3.30.450.40">
    <property type="match status" value="2"/>
</dbReference>
<dbReference type="OrthoDB" id="5240682at2"/>
<dbReference type="InterPro" id="IPR000160">
    <property type="entry name" value="GGDEF_dom"/>
</dbReference>
<dbReference type="SUPFAM" id="SSF141868">
    <property type="entry name" value="EAL domain-like"/>
    <property type="match status" value="1"/>
</dbReference>
<dbReference type="CDD" id="cd01949">
    <property type="entry name" value="GGDEF"/>
    <property type="match status" value="1"/>
</dbReference>
<dbReference type="SUPFAM" id="SSF55781">
    <property type="entry name" value="GAF domain-like"/>
    <property type="match status" value="2"/>
</dbReference>
<dbReference type="InterPro" id="IPR052155">
    <property type="entry name" value="Biofilm_reg_signaling"/>
</dbReference>
<sequence length="776" mass="83523">MVAYGDPQTPRFESEAETLRAALSRAEGAAAAAYRDTARLIRLLTVIGTPSSPGRLIDRTLTVLSEVFAADVVCIAEAIDDRLFVTASCGLPEDDPAFTDGWPVGPTARRVITSGSAAARHAVPPADRPPPLRDVEGTSAAWIPLSGMGTEFAGDVLALYRSGGDLFTPADLQVLLSMAYRMYSAVESRERGAAIERLAQAGPGLARHLDVGSLLDEAVVLLRELTGTDAAWVLTVRDDLAEVAAVADAAGDTGKRWPRPATDLPGWSRLAAGEAYVGPNPTSDDPILLVPVMRDGTVIAVLAARGRRVRSFGKSSVEIAQVLASYLSVAMANGEHYRRLKAREQELHRRASRDPLTGLANRMTAAQRIDEALANSPTGVAGLLFFDLDKFKAVNDRLGHEAGDELIQQVAQRLRKVVRPGDMLARFGGDEFVLLINGASDLTDLTDMGRRIQVALADEFPLRGERVEVTASIGAVLGRRGTASASAMLRDADAAMYAAKARGTGRLEVFDDEASHRSIDRLDLRSDLSEALDQGQLSVVYQPMVELKSNTIRSFEALARWRHPERGNVPPDVFIPLAEETGAIVPIGAWVLDQACRQLAMWQREFPEEHLTMSVNISAVQLERGHGELLDVIRAAGVDPTDVWLEVTEHMDTAEDISSQVSSLRDAGVHFALDDFGMSYSSLAYLQRFPVEGLKIDRSFVAAMPEAGNGGRGIVRAIMAVADSLSMKAFAEGIETQAQLDALLDLGCGYGQGHLLSPPLSVERSTAALRAQRDRA</sequence>
<dbReference type="Pfam" id="PF00563">
    <property type="entry name" value="EAL"/>
    <property type="match status" value="1"/>
</dbReference>
<dbReference type="Pfam" id="PF00990">
    <property type="entry name" value="GGDEF"/>
    <property type="match status" value="1"/>
</dbReference>
<dbReference type="AlphaFoldDB" id="A0A239FUU6"/>
<dbReference type="InterPro" id="IPR003018">
    <property type="entry name" value="GAF"/>
</dbReference>
<organism evidence="3 4">
    <name type="scientific">Asanoa hainanensis</name>
    <dbReference type="NCBI Taxonomy" id="560556"/>
    <lineage>
        <taxon>Bacteria</taxon>
        <taxon>Bacillati</taxon>
        <taxon>Actinomycetota</taxon>
        <taxon>Actinomycetes</taxon>
        <taxon>Micromonosporales</taxon>
        <taxon>Micromonosporaceae</taxon>
        <taxon>Asanoa</taxon>
    </lineage>
</organism>
<dbReference type="InterPro" id="IPR001633">
    <property type="entry name" value="EAL_dom"/>
</dbReference>
<dbReference type="RefSeq" id="WP_089243427.1">
    <property type="nucleotide sequence ID" value="NZ_FZPH01000001.1"/>
</dbReference>
<keyword evidence="4" id="KW-1185">Reference proteome</keyword>
<dbReference type="SUPFAM" id="SSF55073">
    <property type="entry name" value="Nucleotide cyclase"/>
    <property type="match status" value="1"/>
</dbReference>
<evidence type="ECO:0000313" key="3">
    <source>
        <dbReference type="EMBL" id="SNS60590.1"/>
    </source>
</evidence>
<dbReference type="Gene3D" id="3.30.70.270">
    <property type="match status" value="1"/>
</dbReference>
<dbReference type="InterPro" id="IPR029787">
    <property type="entry name" value="Nucleotide_cyclase"/>
</dbReference>
<reference evidence="3 4" key="1">
    <citation type="submission" date="2017-06" db="EMBL/GenBank/DDBJ databases">
        <authorList>
            <person name="Kim H.J."/>
            <person name="Triplett B.A."/>
        </authorList>
    </citation>
    <scope>NUCLEOTIDE SEQUENCE [LARGE SCALE GENOMIC DNA]</scope>
    <source>
        <strain evidence="3 4">CGMCC 4.5593</strain>
    </source>
</reference>
<dbReference type="SMART" id="SM00065">
    <property type="entry name" value="GAF"/>
    <property type="match status" value="1"/>
</dbReference>
<proteinExistence type="predicted"/>
<dbReference type="PANTHER" id="PTHR44757:SF2">
    <property type="entry name" value="BIOFILM ARCHITECTURE MAINTENANCE PROTEIN MBAA"/>
    <property type="match status" value="1"/>
</dbReference>
<dbReference type="PROSITE" id="PS50887">
    <property type="entry name" value="GGDEF"/>
    <property type="match status" value="1"/>
</dbReference>
<accession>A0A239FUU6</accession>
<dbReference type="PANTHER" id="PTHR44757">
    <property type="entry name" value="DIGUANYLATE CYCLASE DGCP"/>
    <property type="match status" value="1"/>
</dbReference>
<dbReference type="SMART" id="SM00267">
    <property type="entry name" value="GGDEF"/>
    <property type="match status" value="1"/>
</dbReference>
<evidence type="ECO:0000259" key="2">
    <source>
        <dbReference type="PROSITE" id="PS50887"/>
    </source>
</evidence>
<dbReference type="Proteomes" id="UP000198362">
    <property type="component" value="Unassembled WGS sequence"/>
</dbReference>
<dbReference type="InterPro" id="IPR029016">
    <property type="entry name" value="GAF-like_dom_sf"/>
</dbReference>